<keyword evidence="5" id="KW-1185">Reference proteome</keyword>
<evidence type="ECO:0000256" key="2">
    <source>
        <dbReference type="ARBA" id="ARBA00023235"/>
    </source>
</evidence>
<organism evidence="4 5">
    <name type="scientific">Catellatospora aurea</name>
    <dbReference type="NCBI Taxonomy" id="1337874"/>
    <lineage>
        <taxon>Bacteria</taxon>
        <taxon>Bacillati</taxon>
        <taxon>Actinomycetota</taxon>
        <taxon>Actinomycetes</taxon>
        <taxon>Micromonosporales</taxon>
        <taxon>Micromonosporaceae</taxon>
        <taxon>Catellatospora</taxon>
    </lineage>
</organism>
<dbReference type="Pfam" id="PF05698">
    <property type="entry name" value="Trigger_C"/>
    <property type="match status" value="1"/>
</dbReference>
<dbReference type="SUPFAM" id="SSF54534">
    <property type="entry name" value="FKBP-like"/>
    <property type="match status" value="1"/>
</dbReference>
<evidence type="ECO:0000259" key="3">
    <source>
        <dbReference type="Pfam" id="PF05698"/>
    </source>
</evidence>
<dbReference type="Proteomes" id="UP001596392">
    <property type="component" value="Unassembled WGS sequence"/>
</dbReference>
<gene>
    <name evidence="4" type="ORF">ACFQO7_34055</name>
</gene>
<dbReference type="InterPro" id="IPR008880">
    <property type="entry name" value="Trigger_fac_C"/>
</dbReference>
<dbReference type="Gene3D" id="3.10.50.40">
    <property type="match status" value="1"/>
</dbReference>
<evidence type="ECO:0000313" key="5">
    <source>
        <dbReference type="Proteomes" id="UP001596392"/>
    </source>
</evidence>
<accession>A0ABW2HB05</accession>
<reference evidence="5" key="1">
    <citation type="journal article" date="2019" name="Int. J. Syst. Evol. Microbiol.">
        <title>The Global Catalogue of Microorganisms (GCM) 10K type strain sequencing project: providing services to taxonomists for standard genome sequencing and annotation.</title>
        <authorList>
            <consortium name="The Broad Institute Genomics Platform"/>
            <consortium name="The Broad Institute Genome Sequencing Center for Infectious Disease"/>
            <person name="Wu L."/>
            <person name="Ma J."/>
        </authorList>
    </citation>
    <scope>NUCLEOTIDE SEQUENCE [LARGE SCALE GENOMIC DNA]</scope>
    <source>
        <strain evidence="5">CGMCC 1.9106</strain>
    </source>
</reference>
<dbReference type="InterPro" id="IPR027304">
    <property type="entry name" value="Trigger_fact/SurA_dom_sf"/>
</dbReference>
<dbReference type="EMBL" id="JBHTAC010000058">
    <property type="protein sequence ID" value="MFC7247513.1"/>
    <property type="molecule type" value="Genomic_DNA"/>
</dbReference>
<evidence type="ECO:0000313" key="4">
    <source>
        <dbReference type="EMBL" id="MFC7247513.1"/>
    </source>
</evidence>
<dbReference type="InterPro" id="IPR046357">
    <property type="entry name" value="PPIase_dom_sf"/>
</dbReference>
<proteinExistence type="predicted"/>
<dbReference type="RefSeq" id="WP_376810237.1">
    <property type="nucleotide sequence ID" value="NZ_JBHTAC010000058.1"/>
</dbReference>
<keyword evidence="1" id="KW-0697">Rotamase</keyword>
<sequence length="371" mass="39875">MYTVRWLSSRRLAIRWSALTPETAGQDGAGAEPSDQPAAKAAALLRAYGLVATAGPDIISRPDGEVVAEVDVLPDVRLPSPPRLEIVLTTGFDDSEVDGYLTRLREQAADLTQLGRAARAGDVVVIDLAATRHGQAVEHGQAIGVTHTVGSGHPLRGLDEALPGLSVGDQVSIETELVGGRESGRSAQLSIMVRQVTERTVPELDDEFAARFGEFADLAEFRAVLRTRLLHRAGVHLRADACERAVDALADEVGIEAPAPVVAEELRRQKKRMAAALDRIGVSLDDYLAAEEATEPMADAELAGVIARRIRAEITLDLLAHQHDLFGSGEEANESEAVRSRALAYLMKHVVIRDQTGERVSFDALYGPVEP</sequence>
<name>A0ABW2HB05_9ACTN</name>
<feature type="domain" description="Trigger factor C-terminal" evidence="3">
    <location>
        <begin position="218"/>
        <end position="334"/>
    </location>
</feature>
<evidence type="ECO:0000256" key="1">
    <source>
        <dbReference type="ARBA" id="ARBA00023110"/>
    </source>
</evidence>
<protein>
    <recommendedName>
        <fullName evidence="3">Trigger factor C-terminal domain-containing protein</fullName>
    </recommendedName>
</protein>
<dbReference type="SUPFAM" id="SSF109998">
    <property type="entry name" value="Triger factor/SurA peptide-binding domain-like"/>
    <property type="match status" value="1"/>
</dbReference>
<comment type="caution">
    <text evidence="4">The sequence shown here is derived from an EMBL/GenBank/DDBJ whole genome shotgun (WGS) entry which is preliminary data.</text>
</comment>
<dbReference type="Gene3D" id="1.10.3120.10">
    <property type="entry name" value="Trigger factor, C-terminal domain"/>
    <property type="match status" value="1"/>
</dbReference>
<dbReference type="InterPro" id="IPR037041">
    <property type="entry name" value="Trigger_fac_C_sf"/>
</dbReference>
<keyword evidence="2" id="KW-0413">Isomerase</keyword>